<evidence type="ECO:0000256" key="1">
    <source>
        <dbReference type="ARBA" id="ARBA00004323"/>
    </source>
</evidence>
<keyword evidence="3 9" id="KW-0812">Transmembrane</keyword>
<evidence type="ECO:0000256" key="4">
    <source>
        <dbReference type="ARBA" id="ARBA00022968"/>
    </source>
</evidence>
<feature type="compositionally biased region" description="Acidic residues" evidence="8">
    <location>
        <begin position="98"/>
        <end position="116"/>
    </location>
</feature>
<evidence type="ECO:0000259" key="11">
    <source>
        <dbReference type="Pfam" id="PF14416"/>
    </source>
</evidence>
<feature type="domain" description="Trichome birefringence-like C-terminal" evidence="10">
    <location>
        <begin position="218"/>
        <end position="501"/>
    </location>
</feature>
<keyword evidence="13" id="KW-1185">Reference proteome</keyword>
<evidence type="ECO:0000256" key="5">
    <source>
        <dbReference type="ARBA" id="ARBA00022989"/>
    </source>
</evidence>
<dbReference type="InterPro" id="IPR025846">
    <property type="entry name" value="TBL_N"/>
</dbReference>
<dbReference type="Pfam" id="PF14416">
    <property type="entry name" value="PMR5N"/>
    <property type="match status" value="1"/>
</dbReference>
<protein>
    <recommendedName>
        <fullName evidence="14">Trichome birefringence-like N-terminal domain-containing protein</fullName>
    </recommendedName>
</protein>
<evidence type="ECO:0008006" key="14">
    <source>
        <dbReference type="Google" id="ProtNLM"/>
    </source>
</evidence>
<name>A0AAP0AWA7_9ASPA</name>
<dbReference type="Pfam" id="PF13839">
    <property type="entry name" value="PC-Esterase"/>
    <property type="match status" value="1"/>
</dbReference>
<evidence type="ECO:0000256" key="3">
    <source>
        <dbReference type="ARBA" id="ARBA00022692"/>
    </source>
</evidence>
<sequence length="508" mass="57913">MSSSHGHHLLSPLRHPKNRFAISLFLLPLILAAIFFAKQSVSFSSFSSSTFSTVSTLRSPSLVPSHSHHLLPLLPPPTPPSPLQEEPPISPPFLPPPSEEDSLEADEEDVANDDDIVSLSSRPPAKGARIPETEATTSPTLEQGIAGVSGREVPAVWIRDARKCDIYKGKWVRDDEGRYPLYAPGSCPYVDEAFRCQENGRKDEDYLKWRWKPDDCELPRFNATDFLERLRGKRMLLVGDSMNRNQFESILCILREALPDKSRMYETRGNKITKGRGYFIFLFPDYNSTITFIRSHFLVREGTRDNRQRRSNPILMIDRICKSSARWKRADILVFNTGHWWTHVKTSRGKDYYKEGDVIYPHFDATEAFNRSMQTWGSWIDKNMDPAKKIVFYRGYSTAHFRGGDWDSGGTCHGETSPASSGPILDNYPVKMKIIEEVKAKMNFPLILLNVTKLTNYRKDSHPSIYGKKARGGEKVSRKHEDCSHWCLPGVPDTWNELIYATLVLEQS</sequence>
<feature type="region of interest" description="Disordered" evidence="8">
    <location>
        <begin position="68"/>
        <end position="146"/>
    </location>
</feature>
<gene>
    <name evidence="12" type="ORF">KSP39_PZI022411</name>
</gene>
<keyword evidence="7 9" id="KW-0472">Membrane</keyword>
<keyword evidence="6" id="KW-0333">Golgi apparatus</keyword>
<feature type="compositionally biased region" description="Pro residues" evidence="8">
    <location>
        <begin position="73"/>
        <end position="82"/>
    </location>
</feature>
<comment type="subcellular location">
    <subcellularLocation>
        <location evidence="1">Golgi apparatus membrane</location>
        <topology evidence="1">Single-pass type II membrane protein</topology>
    </subcellularLocation>
</comment>
<dbReference type="PANTHER" id="PTHR32285">
    <property type="entry name" value="PROTEIN TRICHOME BIREFRINGENCE-LIKE 9-RELATED"/>
    <property type="match status" value="1"/>
</dbReference>
<dbReference type="AlphaFoldDB" id="A0AAP0AWA7"/>
<comment type="caution">
    <text evidence="12">The sequence shown here is derived from an EMBL/GenBank/DDBJ whole genome shotgun (WGS) entry which is preliminary data.</text>
</comment>
<feature type="compositionally biased region" description="Pro residues" evidence="8">
    <location>
        <begin position="88"/>
        <end position="97"/>
    </location>
</feature>
<dbReference type="InterPro" id="IPR026057">
    <property type="entry name" value="TBL_C"/>
</dbReference>
<evidence type="ECO:0000313" key="12">
    <source>
        <dbReference type="EMBL" id="KAK8916911.1"/>
    </source>
</evidence>
<dbReference type="Proteomes" id="UP001418222">
    <property type="component" value="Unassembled WGS sequence"/>
</dbReference>
<reference evidence="12 13" key="1">
    <citation type="journal article" date="2022" name="Nat. Plants">
        <title>Genomes of leafy and leafless Platanthera orchids illuminate the evolution of mycoheterotrophy.</title>
        <authorList>
            <person name="Li M.H."/>
            <person name="Liu K.W."/>
            <person name="Li Z."/>
            <person name="Lu H.C."/>
            <person name="Ye Q.L."/>
            <person name="Zhang D."/>
            <person name="Wang J.Y."/>
            <person name="Li Y.F."/>
            <person name="Zhong Z.M."/>
            <person name="Liu X."/>
            <person name="Yu X."/>
            <person name="Liu D.K."/>
            <person name="Tu X.D."/>
            <person name="Liu B."/>
            <person name="Hao Y."/>
            <person name="Liao X.Y."/>
            <person name="Jiang Y.T."/>
            <person name="Sun W.H."/>
            <person name="Chen J."/>
            <person name="Chen Y.Q."/>
            <person name="Ai Y."/>
            <person name="Zhai J.W."/>
            <person name="Wu S.S."/>
            <person name="Zhou Z."/>
            <person name="Hsiao Y.Y."/>
            <person name="Wu W.L."/>
            <person name="Chen Y.Y."/>
            <person name="Lin Y.F."/>
            <person name="Hsu J.L."/>
            <person name="Li C.Y."/>
            <person name="Wang Z.W."/>
            <person name="Zhao X."/>
            <person name="Zhong W.Y."/>
            <person name="Ma X.K."/>
            <person name="Ma L."/>
            <person name="Huang J."/>
            <person name="Chen G.Z."/>
            <person name="Huang M.Z."/>
            <person name="Huang L."/>
            <person name="Peng D.H."/>
            <person name="Luo Y.B."/>
            <person name="Zou S.Q."/>
            <person name="Chen S.P."/>
            <person name="Lan S."/>
            <person name="Tsai W.C."/>
            <person name="Van de Peer Y."/>
            <person name="Liu Z.J."/>
        </authorList>
    </citation>
    <scope>NUCLEOTIDE SEQUENCE [LARGE SCALE GENOMIC DNA]</scope>
    <source>
        <strain evidence="12">Lor287</strain>
    </source>
</reference>
<feature type="domain" description="Trichome birefringence-like N-terminal" evidence="11">
    <location>
        <begin position="163"/>
        <end position="217"/>
    </location>
</feature>
<accession>A0AAP0AWA7</accession>
<feature type="transmembrane region" description="Helical" evidence="9">
    <location>
        <begin position="20"/>
        <end position="37"/>
    </location>
</feature>
<organism evidence="12 13">
    <name type="scientific">Platanthera zijinensis</name>
    <dbReference type="NCBI Taxonomy" id="2320716"/>
    <lineage>
        <taxon>Eukaryota</taxon>
        <taxon>Viridiplantae</taxon>
        <taxon>Streptophyta</taxon>
        <taxon>Embryophyta</taxon>
        <taxon>Tracheophyta</taxon>
        <taxon>Spermatophyta</taxon>
        <taxon>Magnoliopsida</taxon>
        <taxon>Liliopsida</taxon>
        <taxon>Asparagales</taxon>
        <taxon>Orchidaceae</taxon>
        <taxon>Orchidoideae</taxon>
        <taxon>Orchideae</taxon>
        <taxon>Orchidinae</taxon>
        <taxon>Platanthera</taxon>
    </lineage>
</organism>
<evidence type="ECO:0000256" key="9">
    <source>
        <dbReference type="SAM" id="Phobius"/>
    </source>
</evidence>
<evidence type="ECO:0000256" key="6">
    <source>
        <dbReference type="ARBA" id="ARBA00023034"/>
    </source>
</evidence>
<comment type="similarity">
    <text evidence="2">Belongs to the PC-esterase family. TBL subfamily.</text>
</comment>
<evidence type="ECO:0000256" key="2">
    <source>
        <dbReference type="ARBA" id="ARBA00007727"/>
    </source>
</evidence>
<dbReference type="GO" id="GO:0000139">
    <property type="term" value="C:Golgi membrane"/>
    <property type="evidence" value="ECO:0007669"/>
    <property type="project" value="UniProtKB-SubCell"/>
</dbReference>
<dbReference type="PANTHER" id="PTHR32285:SF8">
    <property type="entry name" value="PROTEIN TRICHOME BIREFRINGENCE-LIKE 5"/>
    <property type="match status" value="1"/>
</dbReference>
<proteinExistence type="inferred from homology"/>
<dbReference type="EMBL" id="JBBWWQ010000020">
    <property type="protein sequence ID" value="KAK8916911.1"/>
    <property type="molecule type" value="Genomic_DNA"/>
</dbReference>
<dbReference type="GO" id="GO:1990538">
    <property type="term" value="F:xylan O-acetyltransferase activity"/>
    <property type="evidence" value="ECO:0007669"/>
    <property type="project" value="UniProtKB-ARBA"/>
</dbReference>
<evidence type="ECO:0000259" key="10">
    <source>
        <dbReference type="Pfam" id="PF13839"/>
    </source>
</evidence>
<dbReference type="InterPro" id="IPR029962">
    <property type="entry name" value="TBL"/>
</dbReference>
<keyword evidence="5 9" id="KW-1133">Transmembrane helix</keyword>
<evidence type="ECO:0000256" key="8">
    <source>
        <dbReference type="SAM" id="MobiDB-lite"/>
    </source>
</evidence>
<keyword evidence="4" id="KW-0735">Signal-anchor</keyword>
<evidence type="ECO:0000313" key="13">
    <source>
        <dbReference type="Proteomes" id="UP001418222"/>
    </source>
</evidence>
<evidence type="ECO:0000256" key="7">
    <source>
        <dbReference type="ARBA" id="ARBA00023136"/>
    </source>
</evidence>